<protein>
    <submittedName>
        <fullName evidence="1">Phage tail protein</fullName>
    </submittedName>
</protein>
<name>A0AA42QD32_ECTOL</name>
<evidence type="ECO:0000313" key="2">
    <source>
        <dbReference type="Proteomes" id="UP001161697"/>
    </source>
</evidence>
<proteinExistence type="predicted"/>
<sequence length="176" mass="19192">MNKPNSLKAHLCAAVPELRHNPDKLLVFIDQGRIRSTTAPGLSFEYAYTLNLILTDYAGHPDAVAVPLLAWLKTNQPDLMENLEKAKDAIQFEADILADDLVDLAITLPLTERVIVKRQADGTHNIAHAQEPQLTEQLPATAFQLYAGTELLAEWTSSEPNGGAALATPHPVPNRG</sequence>
<reference evidence="1" key="1">
    <citation type="submission" date="2022-09" db="EMBL/GenBank/DDBJ databases">
        <title>Intensive care unit water sources are persistently colonized with multi-drug resistant bacteria and are the site of extensive horizontal gene transfer of antibiotic resistance genes.</title>
        <authorList>
            <person name="Diorio-Toth L."/>
        </authorList>
    </citation>
    <scope>NUCLEOTIDE SEQUENCE</scope>
    <source>
        <strain evidence="1">GD03704</strain>
    </source>
</reference>
<dbReference type="InterPro" id="IPR009678">
    <property type="entry name" value="Phage_tail_completion_R"/>
</dbReference>
<accession>A0AA42QD32</accession>
<dbReference type="AlphaFoldDB" id="A0AA42QD32"/>
<gene>
    <name evidence="1" type="ORF">N5J11_20440</name>
</gene>
<dbReference type="EMBL" id="JAOCJE010000001">
    <property type="protein sequence ID" value="MDH1341510.1"/>
    <property type="molecule type" value="Genomic_DNA"/>
</dbReference>
<dbReference type="Proteomes" id="UP001161697">
    <property type="component" value="Unassembled WGS sequence"/>
</dbReference>
<evidence type="ECO:0000313" key="1">
    <source>
        <dbReference type="EMBL" id="MDH1341510.1"/>
    </source>
</evidence>
<comment type="caution">
    <text evidence="1">The sequence shown here is derived from an EMBL/GenBank/DDBJ whole genome shotgun (WGS) entry which is preliminary data.</text>
</comment>
<organism evidence="1 2">
    <name type="scientific">Ectopseudomonas oleovorans</name>
    <name type="common">Pseudomonas oleovorans</name>
    <dbReference type="NCBI Taxonomy" id="301"/>
    <lineage>
        <taxon>Bacteria</taxon>
        <taxon>Pseudomonadati</taxon>
        <taxon>Pseudomonadota</taxon>
        <taxon>Gammaproteobacteria</taxon>
        <taxon>Pseudomonadales</taxon>
        <taxon>Pseudomonadaceae</taxon>
        <taxon>Ectopseudomonas</taxon>
    </lineage>
</organism>
<dbReference type="RefSeq" id="WP_279850678.1">
    <property type="nucleotide sequence ID" value="NZ_JAOCJD010000019.1"/>
</dbReference>
<dbReference type="Pfam" id="PF06891">
    <property type="entry name" value="P2_Phage_GpR"/>
    <property type="match status" value="1"/>
</dbReference>